<dbReference type="GO" id="GO:0010467">
    <property type="term" value="P:gene expression"/>
    <property type="evidence" value="ECO:0007669"/>
    <property type="project" value="UniProtKB-ARBA"/>
</dbReference>
<dbReference type="EMBL" id="FO681347">
    <property type="protein sequence ID" value="CCV64823.1"/>
    <property type="molecule type" value="Genomic_DNA"/>
</dbReference>
<dbReference type="KEGG" id="apal:BN85412460"/>
<feature type="domain" description="Tr-type G" evidence="5">
    <location>
        <begin position="2"/>
        <end position="198"/>
    </location>
</feature>
<evidence type="ECO:0000256" key="3">
    <source>
        <dbReference type="ARBA" id="ARBA00048548"/>
    </source>
</evidence>
<dbReference type="AlphaFoldDB" id="U4KLQ1"/>
<dbReference type="GO" id="GO:0005525">
    <property type="term" value="F:GTP binding"/>
    <property type="evidence" value="ECO:0007669"/>
    <property type="project" value="UniProtKB-UniRule"/>
</dbReference>
<dbReference type="CDD" id="cd16263">
    <property type="entry name" value="BipA_III"/>
    <property type="match status" value="1"/>
</dbReference>
<keyword evidence="4" id="KW-0963">Cytoplasm</keyword>
<comment type="subunit">
    <text evidence="4">Monomer.</text>
</comment>
<dbReference type="HOGENOM" id="CLU_017016_4_0_14"/>
<dbReference type="InterPro" id="IPR005225">
    <property type="entry name" value="Small_GTP-bd"/>
</dbReference>
<dbReference type="PROSITE" id="PS00301">
    <property type="entry name" value="G_TR_1"/>
    <property type="match status" value="1"/>
</dbReference>
<dbReference type="FunFam" id="3.30.70.240:FF:000002">
    <property type="entry name" value="GTP-binding protein TypA"/>
    <property type="match status" value="1"/>
</dbReference>
<keyword evidence="4" id="KW-0694">RNA-binding</keyword>
<dbReference type="GO" id="GO:0019843">
    <property type="term" value="F:rRNA binding"/>
    <property type="evidence" value="ECO:0007669"/>
    <property type="project" value="UniProtKB-KW"/>
</dbReference>
<dbReference type="InterPro" id="IPR047042">
    <property type="entry name" value="BipA_II"/>
</dbReference>
<comment type="subcellular location">
    <subcellularLocation>
        <location evidence="4">Cytoplasm</location>
    </subcellularLocation>
    <text evidence="4">Binds to ribosomes.</text>
</comment>
<dbReference type="InterPro" id="IPR006298">
    <property type="entry name" value="BipA"/>
</dbReference>
<dbReference type="PANTHER" id="PTHR42908">
    <property type="entry name" value="TRANSLATION ELONGATION FACTOR-RELATED"/>
    <property type="match status" value="1"/>
</dbReference>
<dbReference type="CDD" id="cd01891">
    <property type="entry name" value="TypA_BipA"/>
    <property type="match status" value="1"/>
</dbReference>
<dbReference type="InterPro" id="IPR047043">
    <property type="entry name" value="BipA_III"/>
</dbReference>
<dbReference type="FunFam" id="3.40.50.300:FF:000055">
    <property type="entry name" value="GTP-binding protein TypA"/>
    <property type="match status" value="1"/>
</dbReference>
<reference evidence="6 7" key="1">
    <citation type="journal article" date="2013" name="J. Mol. Microbiol. Biotechnol.">
        <title>Analysis of the Complete Genomes of Acholeplasma brassicae , A. palmae and A. laidlawii and Their Comparison to the Obligate Parasites from ' Candidatus Phytoplasma'.</title>
        <authorList>
            <person name="Kube M."/>
            <person name="Siewert C."/>
            <person name="Migdoll A.M."/>
            <person name="Duduk B."/>
            <person name="Holz S."/>
            <person name="Rabus R."/>
            <person name="Seemuller E."/>
            <person name="Mitrovic J."/>
            <person name="Muller I."/>
            <person name="Buttner C."/>
            <person name="Reinhardt R."/>
        </authorList>
    </citation>
    <scope>NUCLEOTIDE SEQUENCE [LARGE SCALE GENOMIC DNA]</scope>
    <source>
        <strain evidence="6 7">J233</strain>
    </source>
</reference>
<dbReference type="PANTHER" id="PTHR42908:SF8">
    <property type="entry name" value="TR-TYPE G DOMAIN-CONTAINING PROTEIN"/>
    <property type="match status" value="1"/>
</dbReference>
<comment type="catalytic activity">
    <reaction evidence="3 4">
        <text>GTP + H2O = GDP + phosphate + H(+)</text>
        <dbReference type="Rhea" id="RHEA:19669"/>
        <dbReference type="ChEBI" id="CHEBI:15377"/>
        <dbReference type="ChEBI" id="CHEBI:15378"/>
        <dbReference type="ChEBI" id="CHEBI:37565"/>
        <dbReference type="ChEBI" id="CHEBI:43474"/>
        <dbReference type="ChEBI" id="CHEBI:58189"/>
    </reaction>
</comment>
<keyword evidence="1 4" id="KW-0547">Nucleotide-binding</keyword>
<dbReference type="InterPro" id="IPR031157">
    <property type="entry name" value="G_TR_CS"/>
</dbReference>
<dbReference type="SUPFAM" id="SSF50447">
    <property type="entry name" value="Translation proteins"/>
    <property type="match status" value="1"/>
</dbReference>
<comment type="function">
    <text evidence="4">A 50S ribosomal subunit assembly protein with GTPase activity, required for 50S subunit assembly at low temperatures, may also play a role in translation. Binds GTP and analogs. Binds the 70S ribosome between the 30S and 50S subunits, in a similar position as ribosome-bound EF-G; it contacts a number of ribosomal proteins, both rRNAs and the A-site tRNA.</text>
</comment>
<keyword evidence="7" id="KW-1185">Reference proteome</keyword>
<dbReference type="InterPro" id="IPR042116">
    <property type="entry name" value="TypA/BipA_C"/>
</dbReference>
<dbReference type="GO" id="GO:0009409">
    <property type="term" value="P:response to cold"/>
    <property type="evidence" value="ECO:0007669"/>
    <property type="project" value="UniProtKB-ARBA"/>
</dbReference>
<dbReference type="FunFam" id="3.30.70.870:FF:000003">
    <property type="entry name" value="GTP-binding protein TypA"/>
    <property type="match status" value="1"/>
</dbReference>
<dbReference type="SUPFAM" id="SSF52540">
    <property type="entry name" value="P-loop containing nucleoside triphosphate hydrolases"/>
    <property type="match status" value="1"/>
</dbReference>
<dbReference type="GO" id="GO:0005829">
    <property type="term" value="C:cytosol"/>
    <property type="evidence" value="ECO:0007669"/>
    <property type="project" value="TreeGrafter"/>
</dbReference>
<evidence type="ECO:0000313" key="7">
    <source>
        <dbReference type="Proteomes" id="UP000032740"/>
    </source>
</evidence>
<dbReference type="NCBIfam" id="TIGR00231">
    <property type="entry name" value="small_GTP"/>
    <property type="match status" value="1"/>
</dbReference>
<keyword evidence="2 4" id="KW-0342">GTP-binding</keyword>
<keyword evidence="4" id="KW-0699">rRNA-binding</keyword>
<dbReference type="InterPro" id="IPR041095">
    <property type="entry name" value="EFG_II"/>
</dbReference>
<dbReference type="InterPro" id="IPR048876">
    <property type="entry name" value="BipA_C"/>
</dbReference>
<protein>
    <recommendedName>
        <fullName evidence="4">Large ribosomal subunit assembly factor BipA</fullName>
        <ecNumber evidence="4">3.6.5.-</ecNumber>
    </recommendedName>
    <alternativeName>
        <fullName evidence="4">GTP-binding protein BipA</fullName>
    </alternativeName>
</protein>
<dbReference type="GO" id="GO:0043022">
    <property type="term" value="F:ribosome binding"/>
    <property type="evidence" value="ECO:0007669"/>
    <property type="project" value="UniProtKB-UniRule"/>
</dbReference>
<dbReference type="CDD" id="cd03710">
    <property type="entry name" value="BipA_TypA_C"/>
    <property type="match status" value="1"/>
</dbReference>
<proteinExistence type="inferred from homology"/>
<dbReference type="InterPro" id="IPR004161">
    <property type="entry name" value="EFTu-like_2"/>
</dbReference>
<dbReference type="Gene3D" id="2.40.30.10">
    <property type="entry name" value="Translation factors"/>
    <property type="match status" value="1"/>
</dbReference>
<keyword evidence="4" id="KW-0690">Ribosome biogenesis</keyword>
<dbReference type="CDD" id="cd03691">
    <property type="entry name" value="BipA_TypA_II"/>
    <property type="match status" value="1"/>
</dbReference>
<evidence type="ECO:0000256" key="1">
    <source>
        <dbReference type="ARBA" id="ARBA00022741"/>
    </source>
</evidence>
<dbReference type="RefSeq" id="WP_030003706.1">
    <property type="nucleotide sequence ID" value="NC_022538.1"/>
</dbReference>
<sequence length="599" mass="66883">MEKIRNIAIIAHVDHGKTTLVDQLLKQSQTLRENQQIQTRVMDSNDIERERGITILAKTTSIIYNDYRINVLDTPGHADFGGEVERIMKMVDGVLLLVDAKDGVMPQTKFVLRKALEQNLKPIVVINKVDRPFADPLNALNQVFDLFIDLNASEEQLEFPVVYASGLQGLSTLSEDFTTAVDMAPLLDTIVKYVPAPDAKQGPLQFQPALIDYNEYVGRMGIGKIHRGQLKLNEQVSVIKADGSIKQFRIQKIYRFVGLNRVEAETADAGDIVAISGLADIHVGDTITAVGNEEALPLLHIDEPTVQMTFSTNNSPFAGKEGKFVTASKIDERLYRETQKDVSLKVDRESGAESWTVSGRGELHLGILIETMRREGYEFQVSRPKVIIREIDGVKCEPYEEVQVDCPTESMGTVIELLGERKADLIKMEQIGSQSRIHYVMPSRGLIGLMTQFLTSTKGYGTLNHVYLDYRPMVHATVGNRTLGALISMSSGMTTAYALGRLEDRGIMFVDPRTSVYEGMVVGESNKDIDLVVNVVQEKQLTNMRSAGKDSTVVLKKPKTMSLEACLEFINDDELVEITPLSIRIRKMYLSANERKKNR</sequence>
<dbReference type="InterPro" id="IPR035651">
    <property type="entry name" value="BipA_V"/>
</dbReference>
<dbReference type="STRING" id="1318466.BN85412460"/>
<keyword evidence="4" id="KW-0820">tRNA-binding</keyword>
<dbReference type="PROSITE" id="PS51722">
    <property type="entry name" value="G_TR_2"/>
    <property type="match status" value="1"/>
</dbReference>
<keyword evidence="4" id="KW-0378">Hydrolase</keyword>
<dbReference type="FunFam" id="2.40.30.10:FF:000016">
    <property type="entry name" value="GTP-binding protein TypA"/>
    <property type="match status" value="1"/>
</dbReference>
<dbReference type="InterPro" id="IPR009000">
    <property type="entry name" value="Transl_B-barrel_sf"/>
</dbReference>
<dbReference type="PRINTS" id="PR00315">
    <property type="entry name" value="ELONGATNFCT"/>
</dbReference>
<dbReference type="GO" id="GO:1990904">
    <property type="term" value="C:ribonucleoprotein complex"/>
    <property type="evidence" value="ECO:0007669"/>
    <property type="project" value="TreeGrafter"/>
</dbReference>
<dbReference type="Gene3D" id="3.30.70.870">
    <property type="entry name" value="Elongation Factor G (Translational Gtpase), domain 3"/>
    <property type="match status" value="1"/>
</dbReference>
<dbReference type="InterPro" id="IPR000640">
    <property type="entry name" value="EFG_V-like"/>
</dbReference>
<evidence type="ECO:0000256" key="2">
    <source>
        <dbReference type="ARBA" id="ARBA00023134"/>
    </source>
</evidence>
<comment type="similarity">
    <text evidence="4">Belongs to the TRAFAC class translation factor GTPase superfamily. Classic translation factor GTPase family. BipA subfamily.</text>
</comment>
<feature type="binding site" evidence="4">
    <location>
        <begin position="127"/>
        <end position="130"/>
    </location>
    <ligand>
        <name>GTP</name>
        <dbReference type="ChEBI" id="CHEBI:37565"/>
    </ligand>
</feature>
<dbReference type="OrthoDB" id="9804431at2"/>
<evidence type="ECO:0000259" key="5">
    <source>
        <dbReference type="PROSITE" id="PS51722"/>
    </source>
</evidence>
<accession>U4KLQ1</accession>
<dbReference type="Proteomes" id="UP000032740">
    <property type="component" value="Chromosome"/>
</dbReference>
<dbReference type="InterPro" id="IPR035647">
    <property type="entry name" value="EFG_III/V"/>
</dbReference>
<evidence type="ECO:0000256" key="4">
    <source>
        <dbReference type="HAMAP-Rule" id="MF_00849"/>
    </source>
</evidence>
<evidence type="ECO:0000313" key="6">
    <source>
        <dbReference type="EMBL" id="CCV64823.1"/>
    </source>
</evidence>
<dbReference type="Pfam" id="PF14492">
    <property type="entry name" value="EFG_III"/>
    <property type="match status" value="1"/>
</dbReference>
<dbReference type="InterPro" id="IPR047041">
    <property type="entry name" value="BipA_GTP-bd_dom"/>
</dbReference>
<dbReference type="Gene3D" id="2.40.50.250">
    <property type="entry name" value="bipa protein"/>
    <property type="match status" value="1"/>
</dbReference>
<gene>
    <name evidence="4" type="primary">bipA</name>
    <name evidence="6" type="ORF">BN85412460</name>
</gene>
<dbReference type="Gene3D" id="3.30.70.240">
    <property type="match status" value="1"/>
</dbReference>
<dbReference type="HAMAP" id="MF_00849">
    <property type="entry name" value="BipA"/>
    <property type="match status" value="1"/>
</dbReference>
<organism evidence="6 7">
    <name type="scientific">Alteracholeplasma palmae (strain ATCC 49389 / J233)</name>
    <name type="common">Acholeplasma palmae</name>
    <dbReference type="NCBI Taxonomy" id="1318466"/>
    <lineage>
        <taxon>Bacteria</taxon>
        <taxon>Bacillati</taxon>
        <taxon>Mycoplasmatota</taxon>
        <taxon>Mollicutes</taxon>
        <taxon>Acholeplasmatales</taxon>
        <taxon>Acholeplasmataceae</taxon>
        <taxon>Acholeplasma</taxon>
    </lineage>
</organism>
<dbReference type="FunFam" id="2.40.50.250:FF:000001">
    <property type="entry name" value="GTP-binding protein TypA"/>
    <property type="match status" value="1"/>
</dbReference>
<name>U4KLQ1_ALTPJ</name>
<dbReference type="Pfam" id="PF00009">
    <property type="entry name" value="GTP_EFTU"/>
    <property type="match status" value="1"/>
</dbReference>
<dbReference type="Pfam" id="PF03144">
    <property type="entry name" value="GTP_EFTU_D2"/>
    <property type="match status" value="1"/>
</dbReference>
<dbReference type="Pfam" id="PF21018">
    <property type="entry name" value="BipA_C"/>
    <property type="match status" value="1"/>
</dbReference>
<dbReference type="InterPro" id="IPR027417">
    <property type="entry name" value="P-loop_NTPase"/>
</dbReference>
<dbReference type="Pfam" id="PF00679">
    <property type="entry name" value="EFG_C"/>
    <property type="match status" value="1"/>
</dbReference>
<dbReference type="GO" id="GO:0000049">
    <property type="term" value="F:tRNA binding"/>
    <property type="evidence" value="ECO:0007669"/>
    <property type="project" value="UniProtKB-KW"/>
</dbReference>
<dbReference type="GO" id="GO:0003924">
    <property type="term" value="F:GTPase activity"/>
    <property type="evidence" value="ECO:0007669"/>
    <property type="project" value="UniProtKB-UniRule"/>
</dbReference>
<feature type="binding site" evidence="4">
    <location>
        <begin position="14"/>
        <end position="19"/>
    </location>
    <ligand>
        <name>GTP</name>
        <dbReference type="ChEBI" id="CHEBI:37565"/>
    </ligand>
</feature>
<dbReference type="SUPFAM" id="SSF54980">
    <property type="entry name" value="EF-G C-terminal domain-like"/>
    <property type="match status" value="2"/>
</dbReference>
<dbReference type="NCBIfam" id="TIGR01394">
    <property type="entry name" value="TypA_BipA"/>
    <property type="match status" value="1"/>
</dbReference>
<dbReference type="GO" id="GO:0000027">
    <property type="term" value="P:ribosomal large subunit assembly"/>
    <property type="evidence" value="ECO:0007669"/>
    <property type="project" value="UniProtKB-UniRule"/>
</dbReference>
<dbReference type="InterPro" id="IPR000795">
    <property type="entry name" value="T_Tr_GTP-bd_dom"/>
</dbReference>
<dbReference type="EC" id="3.6.5.-" evidence="4"/>
<dbReference type="Gene3D" id="3.40.50.300">
    <property type="entry name" value="P-loop containing nucleotide triphosphate hydrolases"/>
    <property type="match status" value="1"/>
</dbReference>